<keyword evidence="2" id="KW-1185">Reference proteome</keyword>
<evidence type="ECO:0000313" key="2">
    <source>
        <dbReference type="Proteomes" id="UP001321580"/>
    </source>
</evidence>
<protein>
    <submittedName>
        <fullName evidence="1">Prepilin-type N-terminal cleavage/methylation domain-containing protein</fullName>
    </submittedName>
</protein>
<accession>A0ABT6XF50</accession>
<dbReference type="EMBL" id="JASGBI010000001">
    <property type="protein sequence ID" value="MDI9238776.1"/>
    <property type="molecule type" value="Genomic_DNA"/>
</dbReference>
<dbReference type="Proteomes" id="UP001321580">
    <property type="component" value="Unassembled WGS sequence"/>
</dbReference>
<proteinExistence type="predicted"/>
<comment type="caution">
    <text evidence="1">The sequence shown here is derived from an EMBL/GenBank/DDBJ whole genome shotgun (WGS) entry which is preliminary data.</text>
</comment>
<dbReference type="RefSeq" id="WP_283212221.1">
    <property type="nucleotide sequence ID" value="NZ_JASGBI010000001.1"/>
</dbReference>
<organism evidence="1 2">
    <name type="scientific">Lysobacter stagni</name>
    <dbReference type="NCBI Taxonomy" id="3045172"/>
    <lineage>
        <taxon>Bacteria</taxon>
        <taxon>Pseudomonadati</taxon>
        <taxon>Pseudomonadota</taxon>
        <taxon>Gammaproteobacteria</taxon>
        <taxon>Lysobacterales</taxon>
        <taxon>Lysobacteraceae</taxon>
        <taxon>Lysobacter</taxon>
    </lineage>
</organism>
<dbReference type="Pfam" id="PF07963">
    <property type="entry name" value="N_methyl"/>
    <property type="match status" value="1"/>
</dbReference>
<name>A0ABT6XF50_9GAMM</name>
<evidence type="ECO:0000313" key="1">
    <source>
        <dbReference type="EMBL" id="MDI9238776.1"/>
    </source>
</evidence>
<reference evidence="1 2" key="1">
    <citation type="submission" date="2023-05" db="EMBL/GenBank/DDBJ databases">
        <title>Lysobacter sp. strain LF1 Genome sequencing and assembly.</title>
        <authorList>
            <person name="Jung Y."/>
        </authorList>
    </citation>
    <scope>NUCLEOTIDE SEQUENCE [LARGE SCALE GENOMIC DNA]</scope>
    <source>
        <strain evidence="1 2">LF1</strain>
    </source>
</reference>
<dbReference type="NCBIfam" id="TIGR02532">
    <property type="entry name" value="IV_pilin_GFxxxE"/>
    <property type="match status" value="1"/>
</dbReference>
<sequence>MRHARGFTLIELLLATVLLVAGLALAFTTLGAASRTVTRGEAIGEHSERVRSVSTFLRRRLTGARPVGFAFDQTRAVAMRFVGEPQRMRFVADLPDYLGRGGPYLHDLSVVDDGEGVRLVISMSMVLAGEVVEERPERPPEVLADNLREVRFRYRALDERGRMGDWQDRWEASEQLPLQVEITLVDRNGRAWPPLVVAPPLAPAFSSFNVPLETQ</sequence>
<dbReference type="InterPro" id="IPR012902">
    <property type="entry name" value="N_methyl_site"/>
</dbReference>
<dbReference type="PROSITE" id="PS00409">
    <property type="entry name" value="PROKAR_NTER_METHYL"/>
    <property type="match status" value="1"/>
</dbReference>
<gene>
    <name evidence="1" type="ORF">QLQ15_07590</name>
</gene>